<evidence type="ECO:0000313" key="11">
    <source>
        <dbReference type="EMBL" id="OGZ32090.1"/>
    </source>
</evidence>
<dbReference type="GO" id="GO:0002949">
    <property type="term" value="P:tRNA threonylcarbamoyladenosine modification"/>
    <property type="evidence" value="ECO:0007669"/>
    <property type="project" value="InterPro"/>
</dbReference>
<keyword evidence="5" id="KW-0819">tRNA processing</keyword>
<keyword evidence="4" id="KW-0963">Cytoplasm</keyword>
<dbReference type="InterPro" id="IPR003442">
    <property type="entry name" value="T6A_TsaE"/>
</dbReference>
<evidence type="ECO:0000256" key="10">
    <source>
        <dbReference type="ARBA" id="ARBA00032441"/>
    </source>
</evidence>
<dbReference type="SUPFAM" id="SSF52540">
    <property type="entry name" value="P-loop containing nucleoside triphosphate hydrolases"/>
    <property type="match status" value="1"/>
</dbReference>
<sequence length="141" mass="16562">MERFLLRNQKETEKLAKILAKEIVKSKSKIKKALIFGLVGELGAGKTTFIQSFARGLKIKGRLTSPTFVLMKRYKDFYHIDCYRINNSRDILDLDFKEIISNPQNIIMIEWAEKIKRILPKGTIWIKFKIISFTKREIKLI</sequence>
<comment type="caution">
    <text evidence="11">The sequence shown here is derived from an EMBL/GenBank/DDBJ whole genome shotgun (WGS) entry which is preliminary data.</text>
</comment>
<evidence type="ECO:0000256" key="5">
    <source>
        <dbReference type="ARBA" id="ARBA00022694"/>
    </source>
</evidence>
<organism evidence="11 12">
    <name type="scientific">Candidatus Portnoybacteria bacterium RBG_13_40_8</name>
    <dbReference type="NCBI Taxonomy" id="1801990"/>
    <lineage>
        <taxon>Bacteria</taxon>
        <taxon>Candidatus Portnoyibacteriota</taxon>
    </lineage>
</organism>
<evidence type="ECO:0000256" key="4">
    <source>
        <dbReference type="ARBA" id="ARBA00022490"/>
    </source>
</evidence>
<comment type="similarity">
    <text evidence="2">Belongs to the TsaE family.</text>
</comment>
<evidence type="ECO:0000256" key="7">
    <source>
        <dbReference type="ARBA" id="ARBA00022741"/>
    </source>
</evidence>
<evidence type="ECO:0000256" key="8">
    <source>
        <dbReference type="ARBA" id="ARBA00022840"/>
    </source>
</evidence>
<dbReference type="AlphaFoldDB" id="A0A1G2F378"/>
<reference evidence="11 12" key="1">
    <citation type="journal article" date="2016" name="Nat. Commun.">
        <title>Thousands of microbial genomes shed light on interconnected biogeochemical processes in an aquifer system.</title>
        <authorList>
            <person name="Anantharaman K."/>
            <person name="Brown C.T."/>
            <person name="Hug L.A."/>
            <person name="Sharon I."/>
            <person name="Castelle C.J."/>
            <person name="Probst A.J."/>
            <person name="Thomas B.C."/>
            <person name="Singh A."/>
            <person name="Wilkins M.J."/>
            <person name="Karaoz U."/>
            <person name="Brodie E.L."/>
            <person name="Williams K.H."/>
            <person name="Hubbard S.S."/>
            <person name="Banfield J.F."/>
        </authorList>
    </citation>
    <scope>NUCLEOTIDE SEQUENCE [LARGE SCALE GENOMIC DNA]</scope>
</reference>
<keyword evidence="7" id="KW-0547">Nucleotide-binding</keyword>
<dbReference type="GO" id="GO:0005737">
    <property type="term" value="C:cytoplasm"/>
    <property type="evidence" value="ECO:0007669"/>
    <property type="project" value="UniProtKB-SubCell"/>
</dbReference>
<dbReference type="InterPro" id="IPR027417">
    <property type="entry name" value="P-loop_NTPase"/>
</dbReference>
<dbReference type="EMBL" id="MHMT01000026">
    <property type="protein sequence ID" value="OGZ32090.1"/>
    <property type="molecule type" value="Genomic_DNA"/>
</dbReference>
<evidence type="ECO:0000256" key="3">
    <source>
        <dbReference type="ARBA" id="ARBA00019010"/>
    </source>
</evidence>
<evidence type="ECO:0000256" key="2">
    <source>
        <dbReference type="ARBA" id="ARBA00007599"/>
    </source>
</evidence>
<dbReference type="STRING" id="1801990.A2V69_01330"/>
<proteinExistence type="inferred from homology"/>
<keyword evidence="9" id="KW-0460">Magnesium</keyword>
<keyword evidence="6" id="KW-0479">Metal-binding</keyword>
<evidence type="ECO:0000256" key="9">
    <source>
        <dbReference type="ARBA" id="ARBA00022842"/>
    </source>
</evidence>
<dbReference type="Pfam" id="PF02367">
    <property type="entry name" value="TsaE"/>
    <property type="match status" value="1"/>
</dbReference>
<comment type="subcellular location">
    <subcellularLocation>
        <location evidence="1">Cytoplasm</location>
    </subcellularLocation>
</comment>
<dbReference type="PANTHER" id="PTHR33540">
    <property type="entry name" value="TRNA THREONYLCARBAMOYLADENOSINE BIOSYNTHESIS PROTEIN TSAE"/>
    <property type="match status" value="1"/>
</dbReference>
<evidence type="ECO:0000256" key="1">
    <source>
        <dbReference type="ARBA" id="ARBA00004496"/>
    </source>
</evidence>
<gene>
    <name evidence="11" type="ORF">A2V69_01330</name>
</gene>
<protein>
    <recommendedName>
        <fullName evidence="3">tRNA threonylcarbamoyladenosine biosynthesis protein TsaE</fullName>
    </recommendedName>
    <alternativeName>
        <fullName evidence="10">t(6)A37 threonylcarbamoyladenosine biosynthesis protein TsaE</fullName>
    </alternativeName>
</protein>
<evidence type="ECO:0000313" key="12">
    <source>
        <dbReference type="Proteomes" id="UP000177810"/>
    </source>
</evidence>
<accession>A0A1G2F378</accession>
<dbReference type="Gene3D" id="3.40.50.300">
    <property type="entry name" value="P-loop containing nucleotide triphosphate hydrolases"/>
    <property type="match status" value="1"/>
</dbReference>
<dbReference type="Proteomes" id="UP000177810">
    <property type="component" value="Unassembled WGS sequence"/>
</dbReference>
<name>A0A1G2F378_9BACT</name>
<dbReference type="NCBIfam" id="TIGR00150">
    <property type="entry name" value="T6A_YjeE"/>
    <property type="match status" value="1"/>
</dbReference>
<dbReference type="PANTHER" id="PTHR33540:SF2">
    <property type="entry name" value="TRNA THREONYLCARBAMOYLADENOSINE BIOSYNTHESIS PROTEIN TSAE"/>
    <property type="match status" value="1"/>
</dbReference>
<dbReference type="GO" id="GO:0005524">
    <property type="term" value="F:ATP binding"/>
    <property type="evidence" value="ECO:0007669"/>
    <property type="project" value="UniProtKB-KW"/>
</dbReference>
<dbReference type="GO" id="GO:0016740">
    <property type="term" value="F:transferase activity"/>
    <property type="evidence" value="ECO:0007669"/>
    <property type="project" value="UniProtKB-KW"/>
</dbReference>
<dbReference type="GO" id="GO:0046872">
    <property type="term" value="F:metal ion binding"/>
    <property type="evidence" value="ECO:0007669"/>
    <property type="project" value="UniProtKB-KW"/>
</dbReference>
<evidence type="ECO:0000256" key="6">
    <source>
        <dbReference type="ARBA" id="ARBA00022723"/>
    </source>
</evidence>
<keyword evidence="11" id="KW-0808">Transferase</keyword>
<keyword evidence="8" id="KW-0067">ATP-binding</keyword>